<accession>A0A7H2BLX2</accession>
<reference evidence="1 2" key="1">
    <citation type="submission" date="2020-09" db="EMBL/GenBank/DDBJ databases">
        <title>Investigation of environmental microbe.</title>
        <authorList>
            <person name="Ou Y."/>
            <person name="Kang Q."/>
        </authorList>
    </citation>
    <scope>NUCLEOTIDE SEQUENCE [LARGE SCALE GENOMIC DNA]</scope>
    <source>
        <strain evidence="1 2">KJZ-9</strain>
    </source>
</reference>
<proteinExistence type="predicted"/>
<evidence type="ECO:0000313" key="1">
    <source>
        <dbReference type="EMBL" id="QNV40668.1"/>
    </source>
</evidence>
<sequence>MATSKKTHKDHLPADGENLVIETAAGDVSIPRFKPKAGLIRKNRHLSEMDLMFTMLEHFADDEALSVIDELGPEDLADFFKQWQELSGANLGE</sequence>
<dbReference type="EMBL" id="CP061538">
    <property type="protein sequence ID" value="QNV40668.1"/>
    <property type="molecule type" value="Genomic_DNA"/>
</dbReference>
<organism evidence="1 2">
    <name type="scientific">Rothia amarae</name>
    <dbReference type="NCBI Taxonomy" id="169480"/>
    <lineage>
        <taxon>Bacteria</taxon>
        <taxon>Bacillati</taxon>
        <taxon>Actinomycetota</taxon>
        <taxon>Actinomycetes</taxon>
        <taxon>Micrococcales</taxon>
        <taxon>Micrococcaceae</taxon>
        <taxon>Rothia</taxon>
    </lineage>
</organism>
<dbReference type="KEGG" id="rama:IDM48_04500"/>
<dbReference type="Proteomes" id="UP000516421">
    <property type="component" value="Chromosome"/>
</dbReference>
<dbReference type="RefSeq" id="WP_190618253.1">
    <property type="nucleotide sequence ID" value="NZ_CP061538.1"/>
</dbReference>
<gene>
    <name evidence="1" type="ORF">IDM48_04500</name>
</gene>
<name>A0A7H2BLX2_9MICC</name>
<dbReference type="AlphaFoldDB" id="A0A7H2BLX2"/>
<protein>
    <recommendedName>
        <fullName evidence="3">Phage tail assembly protein</fullName>
    </recommendedName>
</protein>
<evidence type="ECO:0008006" key="3">
    <source>
        <dbReference type="Google" id="ProtNLM"/>
    </source>
</evidence>
<evidence type="ECO:0000313" key="2">
    <source>
        <dbReference type="Proteomes" id="UP000516421"/>
    </source>
</evidence>
<keyword evidence="2" id="KW-1185">Reference proteome</keyword>